<evidence type="ECO:0000313" key="7">
    <source>
        <dbReference type="Proteomes" id="UP000438182"/>
    </source>
</evidence>
<evidence type="ECO:0000256" key="1">
    <source>
        <dbReference type="ARBA" id="ARBA00022723"/>
    </source>
</evidence>
<gene>
    <name evidence="6" type="ORF">GB864_01040</name>
</gene>
<evidence type="ECO:0000256" key="2">
    <source>
        <dbReference type="ARBA" id="ARBA00022801"/>
    </source>
</evidence>
<organism evidence="6 7">
    <name type="scientific">Agromyces seonyuensis</name>
    <dbReference type="NCBI Taxonomy" id="2662446"/>
    <lineage>
        <taxon>Bacteria</taxon>
        <taxon>Bacillati</taxon>
        <taxon>Actinomycetota</taxon>
        <taxon>Actinomycetes</taxon>
        <taxon>Micrococcales</taxon>
        <taxon>Microbacteriaceae</taxon>
        <taxon>Agromyces</taxon>
    </lineage>
</organism>
<dbReference type="CDD" id="cd01300">
    <property type="entry name" value="YtcJ_like"/>
    <property type="match status" value="1"/>
</dbReference>
<dbReference type="InterPro" id="IPR013108">
    <property type="entry name" value="Amidohydro_3"/>
</dbReference>
<keyword evidence="1" id="KW-0479">Metal-binding</keyword>
<feature type="domain" description="Amidohydrolase 3" evidence="4">
    <location>
        <begin position="57"/>
        <end position="545"/>
    </location>
</feature>
<dbReference type="GO" id="GO:0016810">
    <property type="term" value="F:hydrolase activity, acting on carbon-nitrogen (but not peptide) bonds"/>
    <property type="evidence" value="ECO:0007669"/>
    <property type="project" value="InterPro"/>
</dbReference>
<name>A0A6I4NZG4_9MICO</name>
<dbReference type="Pfam" id="PF22039">
    <property type="entry name" value="HUTI_composite_bact"/>
    <property type="match status" value="1"/>
</dbReference>
<feature type="domain" description="Aminodeoxyfutalosine deaminase/Imidazolonepropionase-like composite" evidence="5">
    <location>
        <begin position="24"/>
        <end position="48"/>
    </location>
</feature>
<dbReference type="Gene3D" id="2.30.40.10">
    <property type="entry name" value="Urease, subunit C, domain 1"/>
    <property type="match status" value="1"/>
</dbReference>
<dbReference type="InterPro" id="IPR054418">
    <property type="entry name" value="MQNX/HUTI_composite_N"/>
</dbReference>
<dbReference type="Proteomes" id="UP000438182">
    <property type="component" value="Unassembled WGS sequence"/>
</dbReference>
<dbReference type="SUPFAM" id="SSF51556">
    <property type="entry name" value="Metallo-dependent hydrolases"/>
    <property type="match status" value="1"/>
</dbReference>
<dbReference type="EMBL" id="WSTA01000002">
    <property type="protein sequence ID" value="MWB97149.1"/>
    <property type="molecule type" value="Genomic_DNA"/>
</dbReference>
<dbReference type="InterPro" id="IPR032466">
    <property type="entry name" value="Metal_Hydrolase"/>
</dbReference>
<proteinExistence type="predicted"/>
<protein>
    <submittedName>
        <fullName evidence="6">Amidohydrolase family protein</fullName>
    </submittedName>
</protein>
<reference evidence="6 7" key="1">
    <citation type="submission" date="2019-12" db="EMBL/GenBank/DDBJ databases">
        <authorList>
            <person name="Kim Y.S."/>
        </authorList>
    </citation>
    <scope>NUCLEOTIDE SEQUENCE [LARGE SCALE GENOMIC DNA]</scope>
    <source>
        <strain evidence="6 7">MMS17-SY077</strain>
    </source>
</reference>
<keyword evidence="3" id="KW-0862">Zinc</keyword>
<dbReference type="Pfam" id="PF07969">
    <property type="entry name" value="Amidohydro_3"/>
    <property type="match status" value="1"/>
</dbReference>
<dbReference type="RefSeq" id="WP_160422424.1">
    <property type="nucleotide sequence ID" value="NZ_WSTA01000002.1"/>
</dbReference>
<evidence type="ECO:0000256" key="3">
    <source>
        <dbReference type="ARBA" id="ARBA00022833"/>
    </source>
</evidence>
<dbReference type="PANTHER" id="PTHR22642">
    <property type="entry name" value="IMIDAZOLONEPROPIONASE"/>
    <property type="match status" value="1"/>
</dbReference>
<keyword evidence="2 6" id="KW-0378">Hydrolase</keyword>
<dbReference type="Gene3D" id="3.20.20.140">
    <property type="entry name" value="Metal-dependent hydrolases"/>
    <property type="match status" value="1"/>
</dbReference>
<sequence length="556" mass="59549">MSEVVIYPARLVRTMDAAVPTAEAVAVRGDRILAVGDVDVLASTYPGASVDSRYAELVLAPGFVEAHSHIGGEFMNHPQYLGYFPRTAPDGTPLPGAQTWQGVLDALRVWDAELPAGEVLLARGLDLLFFPGEELTRHVLDSISTTRGIFVNHASGHVGTANSFLLERAGYGAGTEIEGVVLDADGLPTGELQEMHAMGPVMAHAGIDLAAGLTTEAGMYAFAADARNHGVTTATDLASFDLVRPGGADLLVDVTSREDFALRLVPATFGGMTTSLEEARQLAGVVAASQHRATAKLHLGTVKLMLDGSIQQHTAKLSNPGYVCGHDNGIWNTDAETFRDQVRAFHAAGLNIHVHCNGDEATEVFLDAVETVLSETPRWNHRHTVTHSQLTTRAQYRRMAELGMGANIFSNHIWYWGDQHIDSTVGPDRVKRMNAARTALDAGVKVALHCDTPVTPLDPMATASYAAERRTPTGRSWGDEERISVYEALEAVTIGPAYLLKLDHLVGSIVPGKFADFAVLERDPLDVAEAKELREIGVLGTVVGGIHHPAPIAARV</sequence>
<keyword evidence="7" id="KW-1185">Reference proteome</keyword>
<dbReference type="GO" id="GO:0046872">
    <property type="term" value="F:metal ion binding"/>
    <property type="evidence" value="ECO:0007669"/>
    <property type="project" value="UniProtKB-KW"/>
</dbReference>
<evidence type="ECO:0000259" key="4">
    <source>
        <dbReference type="Pfam" id="PF07969"/>
    </source>
</evidence>
<dbReference type="InterPro" id="IPR011059">
    <property type="entry name" value="Metal-dep_hydrolase_composite"/>
</dbReference>
<dbReference type="Gene3D" id="3.10.310.70">
    <property type="match status" value="1"/>
</dbReference>
<dbReference type="InterPro" id="IPR033932">
    <property type="entry name" value="YtcJ-like"/>
</dbReference>
<dbReference type="PANTHER" id="PTHR22642:SF2">
    <property type="entry name" value="PROTEIN LONG AFTER FAR-RED 3"/>
    <property type="match status" value="1"/>
</dbReference>
<evidence type="ECO:0000259" key="5">
    <source>
        <dbReference type="Pfam" id="PF22039"/>
    </source>
</evidence>
<accession>A0A6I4NZG4</accession>
<comment type="caution">
    <text evidence="6">The sequence shown here is derived from an EMBL/GenBank/DDBJ whole genome shotgun (WGS) entry which is preliminary data.</text>
</comment>
<dbReference type="AlphaFoldDB" id="A0A6I4NZG4"/>
<evidence type="ECO:0000313" key="6">
    <source>
        <dbReference type="EMBL" id="MWB97149.1"/>
    </source>
</evidence>
<dbReference type="SUPFAM" id="SSF51338">
    <property type="entry name" value="Composite domain of metallo-dependent hydrolases"/>
    <property type="match status" value="1"/>
</dbReference>